<keyword evidence="3 7" id="KW-0719">Serine esterase</keyword>
<evidence type="ECO:0000313" key="9">
    <source>
        <dbReference type="Proteomes" id="UP001595961"/>
    </source>
</evidence>
<dbReference type="Proteomes" id="UP001595961">
    <property type="component" value="Unassembled WGS sequence"/>
</dbReference>
<gene>
    <name evidence="8" type="primary">fghA</name>
    <name evidence="8" type="ORF">ACFO5W_16860</name>
</gene>
<dbReference type="InterPro" id="IPR029058">
    <property type="entry name" value="AB_hydrolase_fold"/>
</dbReference>
<evidence type="ECO:0000256" key="7">
    <source>
        <dbReference type="RuleBase" id="RU363068"/>
    </source>
</evidence>
<evidence type="ECO:0000256" key="5">
    <source>
        <dbReference type="ARBA" id="ARBA00047590"/>
    </source>
</evidence>
<dbReference type="InterPro" id="IPR000801">
    <property type="entry name" value="Esterase-like"/>
</dbReference>
<dbReference type="Pfam" id="PF00756">
    <property type="entry name" value="Esterase"/>
    <property type="match status" value="1"/>
</dbReference>
<evidence type="ECO:0000256" key="1">
    <source>
        <dbReference type="ARBA" id="ARBA00005622"/>
    </source>
</evidence>
<keyword evidence="9" id="KW-1185">Reference proteome</keyword>
<accession>A0ABV9C6C4</accession>
<dbReference type="RefSeq" id="WP_323134898.1">
    <property type="nucleotide sequence ID" value="NZ_CP064028.1"/>
</dbReference>
<evidence type="ECO:0000256" key="4">
    <source>
        <dbReference type="ARBA" id="ARBA00022801"/>
    </source>
</evidence>
<dbReference type="Gene3D" id="3.40.50.1820">
    <property type="entry name" value="alpha/beta hydrolase"/>
    <property type="match status" value="1"/>
</dbReference>
<evidence type="ECO:0000313" key="8">
    <source>
        <dbReference type="EMBL" id="MFC4528317.1"/>
    </source>
</evidence>
<dbReference type="InterPro" id="IPR014186">
    <property type="entry name" value="S-formylglutathione_hydrol"/>
</dbReference>
<comment type="caution">
    <text evidence="8">The sequence shown here is derived from an EMBL/GenBank/DDBJ whole genome shotgun (WGS) entry which is preliminary data.</text>
</comment>
<comment type="similarity">
    <text evidence="1 7">Belongs to the esterase D family.</text>
</comment>
<dbReference type="PANTHER" id="PTHR10061">
    <property type="entry name" value="S-FORMYLGLUTATHIONE HYDROLASE"/>
    <property type="match status" value="1"/>
</dbReference>
<reference evidence="9" key="1">
    <citation type="journal article" date="2019" name="Int. J. Syst. Evol. Microbiol.">
        <title>The Global Catalogue of Microorganisms (GCM) 10K type strain sequencing project: providing services to taxonomists for standard genome sequencing and annotation.</title>
        <authorList>
            <consortium name="The Broad Institute Genomics Platform"/>
            <consortium name="The Broad Institute Genome Sequencing Center for Infectious Disease"/>
            <person name="Wu L."/>
            <person name="Ma J."/>
        </authorList>
    </citation>
    <scope>NUCLEOTIDE SEQUENCE [LARGE SCALE GENOMIC DNA]</scope>
    <source>
        <strain evidence="9">CCM 4481</strain>
    </source>
</reference>
<protein>
    <recommendedName>
        <fullName evidence="2 6">S-formylglutathione hydrolase</fullName>
        <ecNumber evidence="2 6">3.1.2.12</ecNumber>
    </recommendedName>
</protein>
<dbReference type="NCBIfam" id="TIGR02821">
    <property type="entry name" value="fghA_ester_D"/>
    <property type="match status" value="1"/>
</dbReference>
<dbReference type="SUPFAM" id="SSF53474">
    <property type="entry name" value="alpha/beta-Hydrolases"/>
    <property type="match status" value="1"/>
</dbReference>
<evidence type="ECO:0000256" key="3">
    <source>
        <dbReference type="ARBA" id="ARBA00022487"/>
    </source>
</evidence>
<evidence type="ECO:0000256" key="2">
    <source>
        <dbReference type="ARBA" id="ARBA00012479"/>
    </source>
</evidence>
<sequence>MSEIETISEQRCHDGVQGFYRHHSESCGGPMRFAVYQPPQAAREACPVLYFLAGLTCTEETATIKAGAQRVAAELGLILVMPDTSPRHTGIDGAIGDWEFGEGAGFYVDATQSPWASRFRMHDYIASELPALLKRRFPVDAERSGITGHSMGGHGALTMALRHPQQFRSVSAFAPIVAPSQVPWGHKAFSRYLGDDPATWADYDACELVRRRTFDGTILIDQGEADGFLTSQLKPELFDQACAEGGQSLVLRRHAGYDHSYYFITSFIEDHLRHHAEALGRL</sequence>
<dbReference type="GO" id="GO:0018738">
    <property type="term" value="F:S-formylglutathione hydrolase activity"/>
    <property type="evidence" value="ECO:0007669"/>
    <property type="project" value="UniProtKB-EC"/>
</dbReference>
<evidence type="ECO:0000256" key="6">
    <source>
        <dbReference type="NCBIfam" id="TIGR02821"/>
    </source>
</evidence>
<proteinExistence type="inferred from homology"/>
<organism evidence="8 9">
    <name type="scientific">Dyella halodurans</name>
    <dbReference type="NCBI Taxonomy" id="1920171"/>
    <lineage>
        <taxon>Bacteria</taxon>
        <taxon>Pseudomonadati</taxon>
        <taxon>Pseudomonadota</taxon>
        <taxon>Gammaproteobacteria</taxon>
        <taxon>Lysobacterales</taxon>
        <taxon>Rhodanobacteraceae</taxon>
        <taxon>Dyella</taxon>
    </lineage>
</organism>
<comment type="catalytic activity">
    <reaction evidence="5 7">
        <text>S-formylglutathione + H2O = formate + glutathione + H(+)</text>
        <dbReference type="Rhea" id="RHEA:14961"/>
        <dbReference type="ChEBI" id="CHEBI:15377"/>
        <dbReference type="ChEBI" id="CHEBI:15378"/>
        <dbReference type="ChEBI" id="CHEBI:15740"/>
        <dbReference type="ChEBI" id="CHEBI:57688"/>
        <dbReference type="ChEBI" id="CHEBI:57925"/>
        <dbReference type="EC" id="3.1.2.12"/>
    </reaction>
</comment>
<dbReference type="PANTHER" id="PTHR10061:SF0">
    <property type="entry name" value="S-FORMYLGLUTATHIONE HYDROLASE"/>
    <property type="match status" value="1"/>
</dbReference>
<comment type="function">
    <text evidence="7">Serine hydrolase involved in the detoxification of formaldehyde.</text>
</comment>
<name>A0ABV9C6C4_9GAMM</name>
<dbReference type="EC" id="3.1.2.12" evidence="2 6"/>
<keyword evidence="4 7" id="KW-0378">Hydrolase</keyword>
<dbReference type="EMBL" id="JBHSGA010000020">
    <property type="protein sequence ID" value="MFC4528317.1"/>
    <property type="molecule type" value="Genomic_DNA"/>
</dbReference>